<sequence>MTAVFITLGIVVALVSMSIINAAREVALAKHKANTQHCNGCTCDNSKEKSA</sequence>
<dbReference type="EMBL" id="CP050692">
    <property type="protein sequence ID" value="QIT47659.1"/>
    <property type="molecule type" value="Genomic_DNA"/>
</dbReference>
<reference evidence="1 2" key="1">
    <citation type="submission" date="2020-03" db="EMBL/GenBank/DDBJ databases">
        <title>Is there a link between lipid content and antibiotic production in Streptomyces?</title>
        <authorList>
            <person name="David M."/>
            <person name="Lejeune C."/>
            <person name="Abreu S."/>
            <person name="Thibessard A."/>
            <person name="Leblond P."/>
            <person name="Chaminade P."/>
            <person name="Virolle M.-J."/>
        </authorList>
    </citation>
    <scope>NUCLEOTIDE SEQUENCE [LARGE SCALE GENOMIC DNA]</scope>
    <source>
        <strain evidence="1 2">DSM 41481</strain>
    </source>
</reference>
<organism evidence="1 2">
    <name type="scientific">Streptomyces antibioticus</name>
    <dbReference type="NCBI Taxonomy" id="1890"/>
    <lineage>
        <taxon>Bacteria</taxon>
        <taxon>Bacillati</taxon>
        <taxon>Actinomycetota</taxon>
        <taxon>Actinomycetes</taxon>
        <taxon>Kitasatosporales</taxon>
        <taxon>Streptomycetaceae</taxon>
        <taxon>Streptomyces</taxon>
    </lineage>
</organism>
<evidence type="ECO:0000313" key="1">
    <source>
        <dbReference type="EMBL" id="QIT47659.1"/>
    </source>
</evidence>
<evidence type="ECO:0000313" key="2">
    <source>
        <dbReference type="Proteomes" id="UP000502504"/>
    </source>
</evidence>
<dbReference type="RefSeq" id="WP_167797291.1">
    <property type="nucleotide sequence ID" value="NZ_CM007717.1"/>
</dbReference>
<protein>
    <recommendedName>
        <fullName evidence="3">FeoB-associated Cys-rich membrane protein</fullName>
    </recommendedName>
</protein>
<dbReference type="AlphaFoldDB" id="A0AAE7CNQ7"/>
<dbReference type="Proteomes" id="UP000502504">
    <property type="component" value="Chromosome"/>
</dbReference>
<accession>A0AAE7CNQ7</accession>
<proteinExistence type="predicted"/>
<name>A0AAE7CNQ7_STRAT</name>
<gene>
    <name evidence="1" type="ORF">HCX60_32410</name>
</gene>
<evidence type="ECO:0008006" key="3">
    <source>
        <dbReference type="Google" id="ProtNLM"/>
    </source>
</evidence>